<evidence type="ECO:0000256" key="5">
    <source>
        <dbReference type="ARBA" id="ARBA00022741"/>
    </source>
</evidence>
<evidence type="ECO:0000256" key="8">
    <source>
        <dbReference type="ARBA" id="ARBA00023136"/>
    </source>
</evidence>
<evidence type="ECO:0000313" key="14">
    <source>
        <dbReference type="Proteomes" id="UP000253551"/>
    </source>
</evidence>
<dbReference type="AlphaFoldDB" id="A0A367KQ09"/>
<evidence type="ECO:0000259" key="12">
    <source>
        <dbReference type="PROSITE" id="PS50929"/>
    </source>
</evidence>
<feature type="transmembrane region" description="Helical" evidence="10">
    <location>
        <begin position="314"/>
        <end position="332"/>
    </location>
</feature>
<feature type="transmembrane region" description="Helical" evidence="10">
    <location>
        <begin position="176"/>
        <end position="195"/>
    </location>
</feature>
<feature type="compositionally biased region" description="Basic and acidic residues" evidence="9">
    <location>
        <begin position="19"/>
        <end position="29"/>
    </location>
</feature>
<feature type="transmembrane region" description="Helical" evidence="10">
    <location>
        <begin position="280"/>
        <end position="302"/>
    </location>
</feature>
<evidence type="ECO:0000256" key="3">
    <source>
        <dbReference type="ARBA" id="ARBA00022448"/>
    </source>
</evidence>
<feature type="transmembrane region" description="Helical" evidence="10">
    <location>
        <begin position="201"/>
        <end position="222"/>
    </location>
</feature>
<feature type="transmembrane region" description="Helical" evidence="10">
    <location>
        <begin position="709"/>
        <end position="732"/>
    </location>
</feature>
<evidence type="ECO:0000313" key="13">
    <source>
        <dbReference type="EMBL" id="RCI04278.1"/>
    </source>
</evidence>
<dbReference type="Pfam" id="PF00005">
    <property type="entry name" value="ABC_tran"/>
    <property type="match status" value="1"/>
</dbReference>
<feature type="domain" description="ABC transmembrane type-1" evidence="12">
    <location>
        <begin position="713"/>
        <end position="848"/>
    </location>
</feature>
<proteinExistence type="inferred from homology"/>
<dbReference type="PROSITE" id="PS00211">
    <property type="entry name" value="ABC_TRANSPORTER_1"/>
    <property type="match status" value="1"/>
</dbReference>
<dbReference type="Gene3D" id="1.20.1560.10">
    <property type="entry name" value="ABC transporter type 1, transmembrane domain"/>
    <property type="match status" value="1"/>
</dbReference>
<keyword evidence="4 10" id="KW-0812">Transmembrane</keyword>
<dbReference type="STRING" id="4846.A0A367KQ09"/>
<accession>A0A367KQ09</accession>
<evidence type="ECO:0000256" key="6">
    <source>
        <dbReference type="ARBA" id="ARBA00022840"/>
    </source>
</evidence>
<evidence type="ECO:0000259" key="11">
    <source>
        <dbReference type="PROSITE" id="PS50893"/>
    </source>
</evidence>
<feature type="domain" description="ABC transporter" evidence="11">
    <location>
        <begin position="378"/>
        <end position="615"/>
    </location>
</feature>
<dbReference type="Gene3D" id="3.40.50.300">
    <property type="entry name" value="P-loop containing nucleotide triphosphate hydrolases"/>
    <property type="match status" value="1"/>
</dbReference>
<dbReference type="SUPFAM" id="SSF52540">
    <property type="entry name" value="P-loop containing nucleoside triphosphate hydrolases"/>
    <property type="match status" value="1"/>
</dbReference>
<keyword evidence="5" id="KW-0547">Nucleotide-binding</keyword>
<gene>
    <name evidence="13" type="primary">ABCB4_2</name>
    <name evidence="13" type="ORF">CU098_001497</name>
</gene>
<evidence type="ECO:0000256" key="2">
    <source>
        <dbReference type="ARBA" id="ARBA00007577"/>
    </source>
</evidence>
<dbReference type="FunFam" id="3.40.50.300:FF:000205">
    <property type="entry name" value="ABC transporter B family member 4"/>
    <property type="match status" value="1"/>
</dbReference>
<dbReference type="InterPro" id="IPR017871">
    <property type="entry name" value="ABC_transporter-like_CS"/>
</dbReference>
<evidence type="ECO:0000256" key="4">
    <source>
        <dbReference type="ARBA" id="ARBA00022692"/>
    </source>
</evidence>
<dbReference type="PROSITE" id="PS50929">
    <property type="entry name" value="ABC_TM1F"/>
    <property type="match status" value="2"/>
</dbReference>
<keyword evidence="8 10" id="KW-0472">Membrane</keyword>
<feature type="domain" description="ABC transmembrane type-1" evidence="12">
    <location>
        <begin position="77"/>
        <end position="343"/>
    </location>
</feature>
<dbReference type="InterPro" id="IPR039421">
    <property type="entry name" value="Type_1_exporter"/>
</dbReference>
<evidence type="ECO:0000256" key="7">
    <source>
        <dbReference type="ARBA" id="ARBA00022989"/>
    </source>
</evidence>
<feature type="compositionally biased region" description="Basic and acidic residues" evidence="9">
    <location>
        <begin position="36"/>
        <end position="52"/>
    </location>
</feature>
<reference evidence="13 14" key="1">
    <citation type="journal article" date="2018" name="G3 (Bethesda)">
        <title>Phylogenetic and Phylogenomic Definition of Rhizopus Species.</title>
        <authorList>
            <person name="Gryganskyi A.P."/>
            <person name="Golan J."/>
            <person name="Dolatabadi S."/>
            <person name="Mondo S."/>
            <person name="Robb S."/>
            <person name="Idnurm A."/>
            <person name="Muszewska A."/>
            <person name="Steczkiewicz K."/>
            <person name="Masonjones S."/>
            <person name="Liao H.L."/>
            <person name="Gajdeczka M.T."/>
            <person name="Anike F."/>
            <person name="Vuek A."/>
            <person name="Anishchenko I.M."/>
            <person name="Voigt K."/>
            <person name="de Hoog G.S."/>
            <person name="Smith M.E."/>
            <person name="Heitman J."/>
            <person name="Vilgalys R."/>
            <person name="Stajich J.E."/>
        </authorList>
    </citation>
    <scope>NUCLEOTIDE SEQUENCE [LARGE SCALE GENOMIC DNA]</scope>
    <source>
        <strain evidence="13 14">LSU 92-RS-03</strain>
    </source>
</reference>
<comment type="subcellular location">
    <subcellularLocation>
        <location evidence="1">Membrane</location>
        <topology evidence="1">Multi-pass membrane protein</topology>
    </subcellularLocation>
</comment>
<feature type="compositionally biased region" description="Polar residues" evidence="9">
    <location>
        <begin position="1"/>
        <end position="16"/>
    </location>
</feature>
<dbReference type="SMART" id="SM00382">
    <property type="entry name" value="AAA"/>
    <property type="match status" value="1"/>
</dbReference>
<dbReference type="CDD" id="cd03249">
    <property type="entry name" value="ABC_MTABC3_MDL1_MDL2"/>
    <property type="match status" value="1"/>
</dbReference>
<keyword evidence="7 10" id="KW-1133">Transmembrane helix</keyword>
<feature type="transmembrane region" description="Helical" evidence="10">
    <location>
        <begin position="758"/>
        <end position="779"/>
    </location>
</feature>
<dbReference type="GO" id="GO:0015421">
    <property type="term" value="F:ABC-type oligopeptide transporter activity"/>
    <property type="evidence" value="ECO:0007669"/>
    <property type="project" value="TreeGrafter"/>
</dbReference>
<keyword evidence="6 13" id="KW-0067">ATP-binding</keyword>
<evidence type="ECO:0000256" key="9">
    <source>
        <dbReference type="SAM" id="MobiDB-lite"/>
    </source>
</evidence>
<evidence type="ECO:0000256" key="1">
    <source>
        <dbReference type="ARBA" id="ARBA00004141"/>
    </source>
</evidence>
<dbReference type="OrthoDB" id="6500128at2759"/>
<dbReference type="InterPro" id="IPR027417">
    <property type="entry name" value="P-loop_NTPase"/>
</dbReference>
<comment type="caution">
    <text evidence="13">The sequence shown here is derived from an EMBL/GenBank/DDBJ whole genome shotgun (WGS) entry which is preliminary data.</text>
</comment>
<dbReference type="InterPro" id="IPR003439">
    <property type="entry name" value="ABC_transporter-like_ATP-bd"/>
</dbReference>
<comment type="similarity">
    <text evidence="2">Belongs to the ABC transporter superfamily. ABCB family. Multidrug resistance exporter (TC 3.A.1.201) subfamily.</text>
</comment>
<dbReference type="Pfam" id="PF00664">
    <property type="entry name" value="ABC_membrane"/>
    <property type="match status" value="2"/>
</dbReference>
<organism evidence="13 14">
    <name type="scientific">Rhizopus stolonifer</name>
    <name type="common">Rhizopus nigricans</name>
    <dbReference type="NCBI Taxonomy" id="4846"/>
    <lineage>
        <taxon>Eukaryota</taxon>
        <taxon>Fungi</taxon>
        <taxon>Fungi incertae sedis</taxon>
        <taxon>Mucoromycota</taxon>
        <taxon>Mucoromycotina</taxon>
        <taxon>Mucoromycetes</taxon>
        <taxon>Mucorales</taxon>
        <taxon>Mucorineae</taxon>
        <taxon>Rhizopodaceae</taxon>
        <taxon>Rhizopus</taxon>
    </lineage>
</organism>
<dbReference type="InterPro" id="IPR011527">
    <property type="entry name" value="ABC1_TM_dom"/>
</dbReference>
<evidence type="ECO:0000256" key="10">
    <source>
        <dbReference type="SAM" id="Phobius"/>
    </source>
</evidence>
<dbReference type="InterPro" id="IPR036640">
    <property type="entry name" value="ABC1_TM_sf"/>
</dbReference>
<dbReference type="CDD" id="cd18577">
    <property type="entry name" value="ABC_6TM_Pgp_ABCB1_D1_like"/>
    <property type="match status" value="1"/>
</dbReference>
<dbReference type="GO" id="GO:0090374">
    <property type="term" value="P:oligopeptide export from mitochondrion"/>
    <property type="evidence" value="ECO:0007669"/>
    <property type="project" value="TreeGrafter"/>
</dbReference>
<dbReference type="SUPFAM" id="SSF90123">
    <property type="entry name" value="ABC transporter transmembrane region"/>
    <property type="match status" value="2"/>
</dbReference>
<dbReference type="GO" id="GO:0005743">
    <property type="term" value="C:mitochondrial inner membrane"/>
    <property type="evidence" value="ECO:0007669"/>
    <property type="project" value="TreeGrafter"/>
</dbReference>
<dbReference type="PANTHER" id="PTHR43394:SF27">
    <property type="entry name" value="ATP-DEPENDENT TRANSLOCASE ABCB1-LIKE"/>
    <property type="match status" value="1"/>
</dbReference>
<feature type="transmembrane region" description="Helical" evidence="10">
    <location>
        <begin position="77"/>
        <end position="97"/>
    </location>
</feature>
<sequence>MTESLGTSDSSSTIQSYDRLPKQNEFSEDKLVMEEITDAKDGSQADQKIKEKKEKKKKQPTVPVYKMFRFATNLERLMIFTAIIFSTAIGAMMPVSIIVFVLIYVYMGTGVLIAAYIAQCFWVLTGENQVRRIRGMYVHAILRQDMSWFDKAEEGSLTTRLAADTQLVQDGISEKFGLLVTCIGQFTAGIVIAFVKGWRLAVVILAVLPVMVGTGSAMGYFITKYTLKAQGSYAGAGSVAEQVFSGIRTAYSFSLQNRFSKLYDERLEKAMKTGIMRGRVLGVGFGTVMFTLFCTYAISFWYGTKLTRERVMDGSDVSVVYFAMIIGAMSLLQLPPNLSAVSSGCGAAYKIYATIDRVPEIDSDNSEGLRPDKFNAEIEFKNVMFKYPTRPDITILKNLNLKIRPGMTVAFVGPSGSGKSTSVQLIQRFYDPIQGSVILDGHDLCDYNVSWLRNKIGVVSQEPVLFNMSIKQNLLMGVGKQVSNEEIVNACKKANCHSFISQLTDGYETLVGEHGGMLSGGQKQRIAIARAILKNPPILLLDEATSALDTQSERLVQAALDAASADRTTIVIAHRLSTIRNADLIVVMQQGDLVEQGTHNELLAMGGAYADLVRKQEIATKQVGTVVEEPNSEELLKREEMEIVREKLRATEELTDEKEMVDHLFKITTGASSVDIYMNKLLKEKEDRKNINKKSIPMGKVLKQMRSEWHLLATGIFGAAIAGAVFPCYALVSSRVVSQLVSPTIEYPGPMSGTNLDAFLFFVIGVCAFIGFGTQVISFETAGERYTKRLRGDIFRALMKQEIGFYDQDNNSLGALTSKLAIDSKNVNELITKTWGDITQLVVTAITGK</sequence>
<dbReference type="GO" id="GO:0016887">
    <property type="term" value="F:ATP hydrolysis activity"/>
    <property type="evidence" value="ECO:0007669"/>
    <property type="project" value="InterPro"/>
</dbReference>
<feature type="region of interest" description="Disordered" evidence="9">
    <location>
        <begin position="36"/>
        <end position="55"/>
    </location>
</feature>
<feature type="region of interest" description="Disordered" evidence="9">
    <location>
        <begin position="1"/>
        <end position="29"/>
    </location>
</feature>
<dbReference type="PANTHER" id="PTHR43394">
    <property type="entry name" value="ATP-DEPENDENT PERMEASE MDL1, MITOCHONDRIAL"/>
    <property type="match status" value="1"/>
</dbReference>
<name>A0A367KQ09_RHIST</name>
<dbReference type="GO" id="GO:0005524">
    <property type="term" value="F:ATP binding"/>
    <property type="evidence" value="ECO:0007669"/>
    <property type="project" value="UniProtKB-KW"/>
</dbReference>
<dbReference type="Proteomes" id="UP000253551">
    <property type="component" value="Unassembled WGS sequence"/>
</dbReference>
<dbReference type="InterPro" id="IPR003593">
    <property type="entry name" value="AAA+_ATPase"/>
</dbReference>
<keyword evidence="14" id="KW-1185">Reference proteome</keyword>
<protein>
    <submittedName>
        <fullName evidence="13">ATP-binding cassette, sub-B (MDR TAP), member 4</fullName>
    </submittedName>
</protein>
<dbReference type="PROSITE" id="PS50893">
    <property type="entry name" value="ABC_TRANSPORTER_2"/>
    <property type="match status" value="1"/>
</dbReference>
<feature type="transmembrane region" description="Helical" evidence="10">
    <location>
        <begin position="103"/>
        <end position="124"/>
    </location>
</feature>
<dbReference type="EMBL" id="PJQM01000732">
    <property type="protein sequence ID" value="RCI04278.1"/>
    <property type="molecule type" value="Genomic_DNA"/>
</dbReference>
<keyword evidence="3" id="KW-0813">Transport</keyword>